<dbReference type="EMBL" id="MU393428">
    <property type="protein sequence ID" value="KAI4869811.1"/>
    <property type="molecule type" value="Genomic_DNA"/>
</dbReference>
<organism evidence="1 2">
    <name type="scientific">Hypoxylon rubiginosum</name>
    <dbReference type="NCBI Taxonomy" id="110542"/>
    <lineage>
        <taxon>Eukaryota</taxon>
        <taxon>Fungi</taxon>
        <taxon>Dikarya</taxon>
        <taxon>Ascomycota</taxon>
        <taxon>Pezizomycotina</taxon>
        <taxon>Sordariomycetes</taxon>
        <taxon>Xylariomycetidae</taxon>
        <taxon>Xylariales</taxon>
        <taxon>Hypoxylaceae</taxon>
        <taxon>Hypoxylon</taxon>
    </lineage>
</organism>
<proteinExistence type="predicted"/>
<comment type="caution">
    <text evidence="1">The sequence shown here is derived from an EMBL/GenBank/DDBJ whole genome shotgun (WGS) entry which is preliminary data.</text>
</comment>
<protein>
    <submittedName>
        <fullName evidence="1">Uncharacterized protein</fullName>
    </submittedName>
</protein>
<sequence length="428" mass="45509">MCFGSKDKSNDPAPKPAQVQPHPQQQRPSSSKPTASMPQQQYSPPSGPPPSHTAQGYAYQQPQSQSQAQAQSYGGYAPPPGPPPSHHQAHAADPLPSKNNPFFNNNNDPQQDFAPPPGPPPSSSQHGQGQGGEGSKQHDWQTAVPDTSLLPPPPNFFSGYDRSPANNATEAECDAGERWCAAYPLYPAMPYDAAAAAAALAGNVALYAPPGFRGAVAQVAGAGPGVWRGHSGAGGPDACLATYPPLYHAAAHAPRVPGRRFTAYYEVRILEQGSSSRSEEEVSLAIGFAAPPYPGFRLPGWHRGSVGVHGDDGHRYVNDRWGGRDFAGVFRRGETVGLGMEFFLVPSSSSAGASAGANEIGVEIFLTRDGREAGRWDLHEETDRVQDLPVTGLEGYNDVCAAVGVFDKVAFEVVFAPDRWMWKGHRQG</sequence>
<evidence type="ECO:0000313" key="2">
    <source>
        <dbReference type="Proteomes" id="UP001497700"/>
    </source>
</evidence>
<evidence type="ECO:0000313" key="1">
    <source>
        <dbReference type="EMBL" id="KAI4869811.1"/>
    </source>
</evidence>
<dbReference type="Proteomes" id="UP001497700">
    <property type="component" value="Unassembled WGS sequence"/>
</dbReference>
<reference evidence="1 2" key="1">
    <citation type="journal article" date="2022" name="New Phytol.">
        <title>Ecological generalism drives hyperdiversity of secondary metabolite gene clusters in xylarialean endophytes.</title>
        <authorList>
            <person name="Franco M.E.E."/>
            <person name="Wisecaver J.H."/>
            <person name="Arnold A.E."/>
            <person name="Ju Y.M."/>
            <person name="Slot J.C."/>
            <person name="Ahrendt S."/>
            <person name="Moore L.P."/>
            <person name="Eastman K.E."/>
            <person name="Scott K."/>
            <person name="Konkel Z."/>
            <person name="Mondo S.J."/>
            <person name="Kuo A."/>
            <person name="Hayes R.D."/>
            <person name="Haridas S."/>
            <person name="Andreopoulos B."/>
            <person name="Riley R."/>
            <person name="LaButti K."/>
            <person name="Pangilinan J."/>
            <person name="Lipzen A."/>
            <person name="Amirebrahimi M."/>
            <person name="Yan J."/>
            <person name="Adam C."/>
            <person name="Keymanesh K."/>
            <person name="Ng V."/>
            <person name="Louie K."/>
            <person name="Northen T."/>
            <person name="Drula E."/>
            <person name="Henrissat B."/>
            <person name="Hsieh H.M."/>
            <person name="Youens-Clark K."/>
            <person name="Lutzoni F."/>
            <person name="Miadlikowska J."/>
            <person name="Eastwood D.C."/>
            <person name="Hamelin R.C."/>
            <person name="Grigoriev I.V."/>
            <person name="U'Ren J.M."/>
        </authorList>
    </citation>
    <scope>NUCLEOTIDE SEQUENCE [LARGE SCALE GENOMIC DNA]</scope>
    <source>
        <strain evidence="1 2">CBS 119005</strain>
    </source>
</reference>
<gene>
    <name evidence="1" type="ORF">F4820DRAFT_443890</name>
</gene>
<name>A0ACB9ZDW3_9PEZI</name>
<accession>A0ACB9ZDW3</accession>
<keyword evidence="2" id="KW-1185">Reference proteome</keyword>